<protein>
    <submittedName>
        <fullName evidence="3">General control protein</fullName>
    </submittedName>
</protein>
<dbReference type="AlphaFoldDB" id="A0AAN7TD48"/>
<sequence>MSMFDQLNLQGGFHGDASLDVFDTSFGSAVVESPTQAHPATVSPSDLFTDEAVLSAAPSTAFPSLATPTSDFLDSPDFTASGLDTTPMLEGALDTELDMTRLDSLPTLFPDAHFDQYSQPTIAPNSSFGSLSELSGAPQYASPMVRQKSSPGRPPIVHDRKASLSAGITKGNSAKARKELPHIVVESDDDKETAKRKKNTAAARKSRMRKQETMSAMAAEITRLRAVVEALGGDPDVEYNT</sequence>
<evidence type="ECO:0000259" key="2">
    <source>
        <dbReference type="PROSITE" id="PS00036"/>
    </source>
</evidence>
<dbReference type="InterPro" id="IPR046347">
    <property type="entry name" value="bZIP_sf"/>
</dbReference>
<name>A0AAN7TD48_9EURO</name>
<evidence type="ECO:0000256" key="1">
    <source>
        <dbReference type="SAM" id="MobiDB-lite"/>
    </source>
</evidence>
<comment type="caution">
    <text evidence="3">The sequence shown here is derived from an EMBL/GenBank/DDBJ whole genome shotgun (WGS) entry which is preliminary data.</text>
</comment>
<evidence type="ECO:0000313" key="3">
    <source>
        <dbReference type="EMBL" id="KAK5090899.1"/>
    </source>
</evidence>
<dbReference type="GO" id="GO:0003700">
    <property type="term" value="F:DNA-binding transcription factor activity"/>
    <property type="evidence" value="ECO:0007669"/>
    <property type="project" value="InterPro"/>
</dbReference>
<dbReference type="EMBL" id="JAVRRJ010000001">
    <property type="protein sequence ID" value="KAK5090899.1"/>
    <property type="molecule type" value="Genomic_DNA"/>
</dbReference>
<keyword evidence="4" id="KW-1185">Reference proteome</keyword>
<dbReference type="GeneID" id="90026819"/>
<dbReference type="InterPro" id="IPR004827">
    <property type="entry name" value="bZIP"/>
</dbReference>
<dbReference type="RefSeq" id="XP_064752552.1">
    <property type="nucleotide sequence ID" value="XM_064901476.1"/>
</dbReference>
<organism evidence="3 4">
    <name type="scientific">Lithohypha guttulata</name>
    <dbReference type="NCBI Taxonomy" id="1690604"/>
    <lineage>
        <taxon>Eukaryota</taxon>
        <taxon>Fungi</taxon>
        <taxon>Dikarya</taxon>
        <taxon>Ascomycota</taxon>
        <taxon>Pezizomycotina</taxon>
        <taxon>Eurotiomycetes</taxon>
        <taxon>Chaetothyriomycetidae</taxon>
        <taxon>Chaetothyriales</taxon>
        <taxon>Trichomeriaceae</taxon>
        <taxon>Lithohypha</taxon>
    </lineage>
</organism>
<accession>A0AAN7TD48</accession>
<feature type="domain" description="BZIP" evidence="2">
    <location>
        <begin position="195"/>
        <end position="209"/>
    </location>
</feature>
<feature type="region of interest" description="Disordered" evidence="1">
    <location>
        <begin position="186"/>
        <end position="213"/>
    </location>
</feature>
<dbReference type="SUPFAM" id="SSF57959">
    <property type="entry name" value="Leucine zipper domain"/>
    <property type="match status" value="1"/>
</dbReference>
<dbReference type="Proteomes" id="UP001309876">
    <property type="component" value="Unassembled WGS sequence"/>
</dbReference>
<proteinExistence type="predicted"/>
<dbReference type="CDD" id="cd12193">
    <property type="entry name" value="bZIP_GCN4"/>
    <property type="match status" value="1"/>
</dbReference>
<gene>
    <name evidence="3" type="primary">GCN4</name>
    <name evidence="3" type="ORF">LTR05_001076</name>
</gene>
<feature type="compositionally biased region" description="Basic residues" evidence="1">
    <location>
        <begin position="194"/>
        <end position="208"/>
    </location>
</feature>
<evidence type="ECO:0000313" key="4">
    <source>
        <dbReference type="Proteomes" id="UP001309876"/>
    </source>
</evidence>
<dbReference type="PROSITE" id="PS00036">
    <property type="entry name" value="BZIP_BASIC"/>
    <property type="match status" value="1"/>
</dbReference>
<dbReference type="Pfam" id="PF07716">
    <property type="entry name" value="bZIP_2"/>
    <property type="match status" value="1"/>
</dbReference>
<dbReference type="Gene3D" id="3.30.160.60">
    <property type="entry name" value="Classic Zinc Finger"/>
    <property type="match status" value="1"/>
</dbReference>
<reference evidence="3 4" key="1">
    <citation type="submission" date="2023-08" db="EMBL/GenBank/DDBJ databases">
        <title>Black Yeasts Isolated from many extreme environments.</title>
        <authorList>
            <person name="Coleine C."/>
            <person name="Stajich J.E."/>
            <person name="Selbmann L."/>
        </authorList>
    </citation>
    <scope>NUCLEOTIDE SEQUENCE [LARGE SCALE GENOMIC DNA]</scope>
    <source>
        <strain evidence="3 4">CCFEE 5910</strain>
    </source>
</reference>